<keyword evidence="1" id="KW-1133">Transmembrane helix</keyword>
<keyword evidence="1" id="KW-0472">Membrane</keyword>
<evidence type="ECO:0000313" key="2">
    <source>
        <dbReference type="EMBL" id="CAD7696277.1"/>
    </source>
</evidence>
<feature type="transmembrane region" description="Helical" evidence="1">
    <location>
        <begin position="44"/>
        <end position="72"/>
    </location>
</feature>
<evidence type="ECO:0000313" key="3">
    <source>
        <dbReference type="Proteomes" id="UP000708148"/>
    </source>
</evidence>
<keyword evidence="3" id="KW-1185">Reference proteome</keyword>
<name>A0A8S1IN03_9CHLO</name>
<protein>
    <submittedName>
        <fullName evidence="2">Uncharacterized protein</fullName>
    </submittedName>
</protein>
<sequence length="270" mass="29495">MLPFTGLWFANGDDEARFGEAYTAGVLNCPDRFLRRLRLVALPLYSLALLVAGEGIWNGLLAALLSGLVIFIDACWQEWGVESTSVMRTELTVMKRAILGPIATILLRPAWGAGEAATRWWAWRWLGVGTGALAVAAGSLAMPLLAKHELPMQFLLVAGLASCVPSHACQAASQSGRTSQYIMATWRAVDDAVRVGSGASQPTPPVRACCCHLIAMIYAVVGFYIPTYLLWLLEYSFRFEFRKASVDTGGSHGREWPKLKWRIVGGHALE</sequence>
<comment type="caution">
    <text evidence="2">The sequence shown here is derived from an EMBL/GenBank/DDBJ whole genome shotgun (WGS) entry which is preliminary data.</text>
</comment>
<dbReference type="EMBL" id="CAJHUC010000454">
    <property type="protein sequence ID" value="CAD7696277.1"/>
    <property type="molecule type" value="Genomic_DNA"/>
</dbReference>
<reference evidence="2" key="1">
    <citation type="submission" date="2020-12" db="EMBL/GenBank/DDBJ databases">
        <authorList>
            <person name="Iha C."/>
        </authorList>
    </citation>
    <scope>NUCLEOTIDE SEQUENCE</scope>
</reference>
<feature type="transmembrane region" description="Helical" evidence="1">
    <location>
        <begin position="123"/>
        <end position="142"/>
    </location>
</feature>
<organism evidence="2 3">
    <name type="scientific">Ostreobium quekettii</name>
    <dbReference type="NCBI Taxonomy" id="121088"/>
    <lineage>
        <taxon>Eukaryota</taxon>
        <taxon>Viridiplantae</taxon>
        <taxon>Chlorophyta</taxon>
        <taxon>core chlorophytes</taxon>
        <taxon>Ulvophyceae</taxon>
        <taxon>TCBD clade</taxon>
        <taxon>Bryopsidales</taxon>
        <taxon>Ostreobineae</taxon>
        <taxon>Ostreobiaceae</taxon>
        <taxon>Ostreobium</taxon>
    </lineage>
</organism>
<evidence type="ECO:0000256" key="1">
    <source>
        <dbReference type="SAM" id="Phobius"/>
    </source>
</evidence>
<feature type="transmembrane region" description="Helical" evidence="1">
    <location>
        <begin position="213"/>
        <end position="233"/>
    </location>
</feature>
<proteinExistence type="predicted"/>
<dbReference type="AlphaFoldDB" id="A0A8S1IN03"/>
<gene>
    <name evidence="2" type="ORF">OSTQU699_LOCUS1638</name>
</gene>
<keyword evidence="1" id="KW-0812">Transmembrane</keyword>
<dbReference type="Proteomes" id="UP000708148">
    <property type="component" value="Unassembled WGS sequence"/>
</dbReference>
<accession>A0A8S1IN03</accession>